<evidence type="ECO:0008006" key="3">
    <source>
        <dbReference type="Google" id="ProtNLM"/>
    </source>
</evidence>
<keyword evidence="2" id="KW-1185">Reference proteome</keyword>
<sequence length="186" mass="22096">MRQVVLLFACVIFIFCGNKKKIVSDEYDCKVVSMPTDELKQQYTNFIMDCDFCKNQFADFTKIKNGILFYKWTEGTGNSDFLLIDLDKNFHASIKSKSYNKLINFTLADQKRLQFIFEALEKGDYYQNCLDNHGHSTLYLLIVKRDDEIKIQYYSPFTFPYKIKNSDVNFDLTQKIFEIIDRSFYR</sequence>
<gene>
    <name evidence="1" type="ORF">J0383_08865</name>
</gene>
<dbReference type="Proteomes" id="UP000663440">
    <property type="component" value="Chromosome"/>
</dbReference>
<reference evidence="1 2" key="1">
    <citation type="submission" date="2021-03" db="EMBL/GenBank/DDBJ databases">
        <title>Flavobacterium kribbensis sp. nov, an endophytic bacteria, isolated from soybean.</title>
        <authorList>
            <person name="Lee J."/>
            <person name="Seo J."/>
        </authorList>
    </citation>
    <scope>NUCLEOTIDE SEQUENCE [LARGE SCALE GENOMIC DNA]</scope>
    <source>
        <strain evidence="1 2">BB8</strain>
    </source>
</reference>
<dbReference type="EMBL" id="CP071448">
    <property type="protein sequence ID" value="QSW90905.1"/>
    <property type="molecule type" value="Genomic_DNA"/>
</dbReference>
<protein>
    <recommendedName>
        <fullName evidence="3">Lipoprotein</fullName>
    </recommendedName>
</protein>
<accession>A0ABX7QIJ9</accession>
<dbReference type="RefSeq" id="WP_207298045.1">
    <property type="nucleotide sequence ID" value="NZ_CP071448.1"/>
</dbReference>
<evidence type="ECO:0000313" key="1">
    <source>
        <dbReference type="EMBL" id="QSW90905.1"/>
    </source>
</evidence>
<proteinExistence type="predicted"/>
<organism evidence="1 2">
    <name type="scientific">Flavobacterium endoglycinae</name>
    <dbReference type="NCBI Taxonomy" id="2816357"/>
    <lineage>
        <taxon>Bacteria</taxon>
        <taxon>Pseudomonadati</taxon>
        <taxon>Bacteroidota</taxon>
        <taxon>Flavobacteriia</taxon>
        <taxon>Flavobacteriales</taxon>
        <taxon>Flavobacteriaceae</taxon>
        <taxon>Flavobacterium</taxon>
    </lineage>
</organism>
<evidence type="ECO:0000313" key="2">
    <source>
        <dbReference type="Proteomes" id="UP000663440"/>
    </source>
</evidence>
<name>A0ABX7QIJ9_9FLAO</name>